<dbReference type="InterPro" id="IPR057666">
    <property type="entry name" value="DrpA_SLOG"/>
</dbReference>
<proteinExistence type="inferred from homology"/>
<organism evidence="3 4">
    <name type="scientific">Myceligenerans xiligouense</name>
    <dbReference type="NCBI Taxonomy" id="253184"/>
    <lineage>
        <taxon>Bacteria</taxon>
        <taxon>Bacillati</taxon>
        <taxon>Actinomycetota</taxon>
        <taxon>Actinomycetes</taxon>
        <taxon>Micrococcales</taxon>
        <taxon>Promicromonosporaceae</taxon>
        <taxon>Myceligenerans</taxon>
    </lineage>
</organism>
<dbReference type="AlphaFoldDB" id="A0A3N4Z4S4"/>
<accession>A0A3N4Z4S4</accession>
<sequence>MTDRRDEIAALLVLLRERKSTWGRIASQVAFEGSALSLRTATEGDGALFDLPADEARIDEARTDVQAWESQGLQIVTVLDARYPQRLLDIRETPPFLFYAGDLRSDDAGMSLVGSRNTSPDGLRLAGDIARFLVDQGMTVISGLAAGVDTAAHRAALDAGGRTVAFIGTGITRAYPAANADLQQEVAERGLVLSQFYPEAPPTKQSFPMRNASMSGYGLATIVVEAGEHSGTRIQARLAGEHGRPVILTEKVASTTTWGSALRGQPGVYIVESMDDLAAAVREIQEQPRRVDEALAALMSA</sequence>
<gene>
    <name evidence="3" type="ORF">EDD34_1525</name>
</gene>
<evidence type="ECO:0000259" key="2">
    <source>
        <dbReference type="Pfam" id="PF02481"/>
    </source>
</evidence>
<evidence type="ECO:0000313" key="4">
    <source>
        <dbReference type="Proteomes" id="UP000280501"/>
    </source>
</evidence>
<comment type="caution">
    <text evidence="3">The sequence shown here is derived from an EMBL/GenBank/DDBJ whole genome shotgun (WGS) entry which is preliminary data.</text>
</comment>
<comment type="similarity">
    <text evidence="1">Belongs to the DprA/Smf family.</text>
</comment>
<dbReference type="RefSeq" id="WP_123814021.1">
    <property type="nucleotide sequence ID" value="NZ_RKQZ01000001.1"/>
</dbReference>
<keyword evidence="4" id="KW-1185">Reference proteome</keyword>
<dbReference type="InterPro" id="IPR003488">
    <property type="entry name" value="DprA"/>
</dbReference>
<dbReference type="Gene3D" id="3.40.50.450">
    <property type="match status" value="1"/>
</dbReference>
<evidence type="ECO:0000313" key="3">
    <source>
        <dbReference type="EMBL" id="RPF20918.1"/>
    </source>
</evidence>
<protein>
    <submittedName>
        <fullName evidence="3">DNA processing protein</fullName>
    </submittedName>
</protein>
<reference evidence="3 4" key="1">
    <citation type="submission" date="2018-11" db="EMBL/GenBank/DDBJ databases">
        <title>Sequencing the genomes of 1000 actinobacteria strains.</title>
        <authorList>
            <person name="Klenk H.-P."/>
        </authorList>
    </citation>
    <scope>NUCLEOTIDE SEQUENCE [LARGE SCALE GENOMIC DNA]</scope>
    <source>
        <strain evidence="3 4">DSM 15700</strain>
    </source>
</reference>
<dbReference type="SUPFAM" id="SSF102405">
    <property type="entry name" value="MCP/YpsA-like"/>
    <property type="match status" value="1"/>
</dbReference>
<dbReference type="Proteomes" id="UP000280501">
    <property type="component" value="Unassembled WGS sequence"/>
</dbReference>
<feature type="domain" description="Smf/DprA SLOG" evidence="2">
    <location>
        <begin position="75"/>
        <end position="280"/>
    </location>
</feature>
<dbReference type="Pfam" id="PF02481">
    <property type="entry name" value="DNA_processg_A"/>
    <property type="match status" value="1"/>
</dbReference>
<dbReference type="GO" id="GO:0009294">
    <property type="term" value="P:DNA-mediated transformation"/>
    <property type="evidence" value="ECO:0007669"/>
    <property type="project" value="InterPro"/>
</dbReference>
<name>A0A3N4Z4S4_9MICO</name>
<dbReference type="PANTHER" id="PTHR43022">
    <property type="entry name" value="PROTEIN SMF"/>
    <property type="match status" value="1"/>
</dbReference>
<dbReference type="PANTHER" id="PTHR43022:SF1">
    <property type="entry name" value="PROTEIN SMF"/>
    <property type="match status" value="1"/>
</dbReference>
<dbReference type="EMBL" id="RKQZ01000001">
    <property type="protein sequence ID" value="RPF20918.1"/>
    <property type="molecule type" value="Genomic_DNA"/>
</dbReference>
<dbReference type="OrthoDB" id="9785707at2"/>
<evidence type="ECO:0000256" key="1">
    <source>
        <dbReference type="ARBA" id="ARBA00006525"/>
    </source>
</evidence>